<reference evidence="1" key="1">
    <citation type="submission" date="2018-06" db="EMBL/GenBank/DDBJ databases">
        <authorList>
            <person name="Zhirakovskaya E."/>
        </authorList>
    </citation>
    <scope>NUCLEOTIDE SEQUENCE</scope>
</reference>
<dbReference type="AlphaFoldDB" id="A0A3B0Y4F3"/>
<protein>
    <submittedName>
        <fullName evidence="1">Uncharacterized protein</fullName>
    </submittedName>
</protein>
<proteinExistence type="predicted"/>
<evidence type="ECO:0000313" key="1">
    <source>
        <dbReference type="EMBL" id="VAW75615.1"/>
    </source>
</evidence>
<accession>A0A3B0Y4F3</accession>
<gene>
    <name evidence="1" type="ORF">MNBD_GAMMA12-3831</name>
</gene>
<dbReference type="EMBL" id="UOFL01000087">
    <property type="protein sequence ID" value="VAW75615.1"/>
    <property type="molecule type" value="Genomic_DNA"/>
</dbReference>
<organism evidence="1">
    <name type="scientific">hydrothermal vent metagenome</name>
    <dbReference type="NCBI Taxonomy" id="652676"/>
    <lineage>
        <taxon>unclassified sequences</taxon>
        <taxon>metagenomes</taxon>
        <taxon>ecological metagenomes</taxon>
    </lineage>
</organism>
<name>A0A3B0Y4F3_9ZZZZ</name>
<sequence>MNNLATGDLLDVSKYVSYIDQVESRETKRGFTKAVDREWADYNFTWWSPGSYIAGAALIVAGGAGA</sequence>
<feature type="non-terminal residue" evidence="1">
    <location>
        <position position="66"/>
    </location>
</feature>